<protein>
    <submittedName>
        <fullName evidence="1">Uncharacterized protein</fullName>
    </submittedName>
</protein>
<dbReference type="Proteomes" id="UP001054902">
    <property type="component" value="Unassembled WGS sequence"/>
</dbReference>
<dbReference type="AlphaFoldDB" id="A0AAD3CYC5"/>
<gene>
    <name evidence="1" type="ORF">CTEN210_10968</name>
</gene>
<organism evidence="1 2">
    <name type="scientific">Chaetoceros tenuissimus</name>
    <dbReference type="NCBI Taxonomy" id="426638"/>
    <lineage>
        <taxon>Eukaryota</taxon>
        <taxon>Sar</taxon>
        <taxon>Stramenopiles</taxon>
        <taxon>Ochrophyta</taxon>
        <taxon>Bacillariophyta</taxon>
        <taxon>Coscinodiscophyceae</taxon>
        <taxon>Chaetocerotophycidae</taxon>
        <taxon>Chaetocerotales</taxon>
        <taxon>Chaetocerotaceae</taxon>
        <taxon>Chaetoceros</taxon>
    </lineage>
</organism>
<name>A0AAD3CYC5_9STRA</name>
<keyword evidence="2" id="KW-1185">Reference proteome</keyword>
<evidence type="ECO:0000313" key="2">
    <source>
        <dbReference type="Proteomes" id="UP001054902"/>
    </source>
</evidence>
<evidence type="ECO:0000313" key="1">
    <source>
        <dbReference type="EMBL" id="GFH54492.1"/>
    </source>
</evidence>
<sequence length="191" mass="21798">MTQSKSGGKSAEAAEATLLETPAKLQLDELNVYPPPESNRKRGIECLEAEEANSNPCGIQSMQSLPLLKVDEDDVPELRVQLDTLDDFGEFEVQDSEEDEKVSPTTKPRETDKAQIYKLQGVHDPEELKHVKKFVEICLKKLIDEGHVTNPLSEIYNKLNFDLFFKMYKDVLYTSIVKYQRLAPRLNIRLD</sequence>
<dbReference type="EMBL" id="BLLK01000047">
    <property type="protein sequence ID" value="GFH54492.1"/>
    <property type="molecule type" value="Genomic_DNA"/>
</dbReference>
<comment type="caution">
    <text evidence="1">The sequence shown here is derived from an EMBL/GenBank/DDBJ whole genome shotgun (WGS) entry which is preliminary data.</text>
</comment>
<proteinExistence type="predicted"/>
<reference evidence="1 2" key="1">
    <citation type="journal article" date="2021" name="Sci. Rep.">
        <title>The genome of the diatom Chaetoceros tenuissimus carries an ancient integrated fragment of an extant virus.</title>
        <authorList>
            <person name="Hongo Y."/>
            <person name="Kimura K."/>
            <person name="Takaki Y."/>
            <person name="Yoshida Y."/>
            <person name="Baba S."/>
            <person name="Kobayashi G."/>
            <person name="Nagasaki K."/>
            <person name="Hano T."/>
            <person name="Tomaru Y."/>
        </authorList>
    </citation>
    <scope>NUCLEOTIDE SEQUENCE [LARGE SCALE GENOMIC DNA]</scope>
    <source>
        <strain evidence="1 2">NIES-3715</strain>
    </source>
</reference>
<accession>A0AAD3CYC5</accession>